<evidence type="ECO:0000313" key="4">
    <source>
        <dbReference type="Proteomes" id="UP001596087"/>
    </source>
</evidence>
<accession>A0ABW0BLM1</accession>
<keyword evidence="2" id="KW-1133">Transmembrane helix</keyword>
<feature type="transmembrane region" description="Helical" evidence="2">
    <location>
        <begin position="79"/>
        <end position="100"/>
    </location>
</feature>
<dbReference type="Gene3D" id="3.40.1090.10">
    <property type="entry name" value="Cytosolic phospholipase A2 catalytic domain"/>
    <property type="match status" value="1"/>
</dbReference>
<sequence>MADVGEAGDQHDRGSGPGVSVGLVALGIVLAVGAVLTAPRADLPPGSEPGILGLELMGTAQAASAWAGSYAAADVVPALRWDVLFILCWAPLLALLCWRLGRGYRTASTRRLAVPVAAAALAAGALDLVEDLGLWLAIDGGPLDGTWSGGWQLAAVCAWGKWVVVLLAAGYAIGGLATVVLTPRWIRRVLAGTGTAPEGPVGFTPRSGDEVEVGLAFSGGGVRAASISLGALQALERDSGPGWDTVHDVTSVSGGSYMTGAWSVARCADLAPAAPPPASFPRPWAQGGIQVSPEEEHLRANLGYLLSNTPRGAAAAPADPGAQARARRSPAAVATVLTGMAVNAAVLLGLLFAVSQPLGWFYRWYVGLGCRKWHEPGTLSWDRADTCLVQPDRLGGPVLAAFGFGLVLLVLWVGAAKATEQRRGLGGAWLLGLKYAGYGGLALGALLLVLLVVLPAMLWLFWRPVVFHDLWSTLATVVAAVGSASAVLRLLRKPLARIAPVVGGILFALLLLLLASRWALTAVRTGPWDGAWVPWAVVVGALLLVHVLLSPEAWSLAAFYRGKLRLGFATYRLPWSSSARGVEVRAYANGDGQVDDRRPEPSLSELSSRATGPGGTPLTVCAAATVTGREVRTHYGIPAISVTFSPDHVRTFWPEEANGLWRAQECTTAELESLMPRGGPRLTTFLAVGLSGAAVSPAMGRFRLGPVSMLLTFANVRLGMWVPNPRYASALAVHGSRLPRPRLGYLLKEFVGMHDPSDLFLYVTDGGHWENTALVELLRTAHHRELVCIDADSGPGNLVGSISKAIDLAQLECAATVAINLDVLRSDADPTPGRDYSPRSVNLGLVRRTDSGEERISVLWYAKPALTQDMPPKLLAYREVDPTFPRVSTINQFFHLAQFEAYRDLGRYNGRRIRTARRQLATATATHAQFTAFRDWVSEVEPDGWVYAELVTLVERLADDQPAAERPAYQEWLYGQVRETLAAR</sequence>
<proteinExistence type="predicted"/>
<evidence type="ECO:0000256" key="2">
    <source>
        <dbReference type="SAM" id="Phobius"/>
    </source>
</evidence>
<feature type="transmembrane region" description="Helical" evidence="2">
    <location>
        <begin position="20"/>
        <end position="39"/>
    </location>
</feature>
<gene>
    <name evidence="3" type="ORF">ACFPGP_14135</name>
</gene>
<dbReference type="RefSeq" id="WP_378591179.1">
    <property type="nucleotide sequence ID" value="NZ_JBHSKD010000018.1"/>
</dbReference>
<dbReference type="SUPFAM" id="SSF52151">
    <property type="entry name" value="FabD/lysophospholipase-like"/>
    <property type="match status" value="1"/>
</dbReference>
<name>A0ABW0BLM1_9ACTN</name>
<feature type="transmembrane region" description="Helical" evidence="2">
    <location>
        <begin position="398"/>
        <end position="415"/>
    </location>
</feature>
<feature type="transmembrane region" description="Helical" evidence="2">
    <location>
        <begin position="498"/>
        <end position="520"/>
    </location>
</feature>
<feature type="transmembrane region" description="Helical" evidence="2">
    <location>
        <begin position="331"/>
        <end position="354"/>
    </location>
</feature>
<comment type="caution">
    <text evidence="3">The sequence shown here is derived from an EMBL/GenBank/DDBJ whole genome shotgun (WGS) entry which is preliminary data.</text>
</comment>
<feature type="transmembrane region" description="Helical" evidence="2">
    <location>
        <begin position="470"/>
        <end position="491"/>
    </location>
</feature>
<keyword evidence="2" id="KW-0472">Membrane</keyword>
<dbReference type="InterPro" id="IPR016035">
    <property type="entry name" value="Acyl_Trfase/lysoPLipase"/>
</dbReference>
<feature type="transmembrane region" description="Helical" evidence="2">
    <location>
        <begin position="435"/>
        <end position="458"/>
    </location>
</feature>
<keyword evidence="4" id="KW-1185">Reference proteome</keyword>
<keyword evidence="2" id="KW-0812">Transmembrane</keyword>
<dbReference type="EMBL" id="JBHSKD010000018">
    <property type="protein sequence ID" value="MFC5177817.1"/>
    <property type="molecule type" value="Genomic_DNA"/>
</dbReference>
<feature type="transmembrane region" description="Helical" evidence="2">
    <location>
        <begin position="112"/>
        <end position="138"/>
    </location>
</feature>
<reference evidence="4" key="1">
    <citation type="journal article" date="2019" name="Int. J. Syst. Evol. Microbiol.">
        <title>The Global Catalogue of Microorganisms (GCM) 10K type strain sequencing project: providing services to taxonomists for standard genome sequencing and annotation.</title>
        <authorList>
            <consortium name="The Broad Institute Genomics Platform"/>
            <consortium name="The Broad Institute Genome Sequencing Center for Infectious Disease"/>
            <person name="Wu L."/>
            <person name="Ma J."/>
        </authorList>
    </citation>
    <scope>NUCLEOTIDE SEQUENCE [LARGE SCALE GENOMIC DNA]</scope>
    <source>
        <strain evidence="4">DFY41</strain>
    </source>
</reference>
<evidence type="ECO:0008006" key="5">
    <source>
        <dbReference type="Google" id="ProtNLM"/>
    </source>
</evidence>
<evidence type="ECO:0000256" key="1">
    <source>
        <dbReference type="SAM" id="MobiDB-lite"/>
    </source>
</evidence>
<feature type="transmembrane region" description="Helical" evidence="2">
    <location>
        <begin position="158"/>
        <end position="181"/>
    </location>
</feature>
<evidence type="ECO:0000313" key="3">
    <source>
        <dbReference type="EMBL" id="MFC5177817.1"/>
    </source>
</evidence>
<feature type="transmembrane region" description="Helical" evidence="2">
    <location>
        <begin position="532"/>
        <end position="549"/>
    </location>
</feature>
<dbReference type="Proteomes" id="UP001596087">
    <property type="component" value="Unassembled WGS sequence"/>
</dbReference>
<feature type="region of interest" description="Disordered" evidence="1">
    <location>
        <begin position="590"/>
        <end position="614"/>
    </location>
</feature>
<organism evidence="3 4">
    <name type="scientific">Nocardioides taihuensis</name>
    <dbReference type="NCBI Taxonomy" id="1835606"/>
    <lineage>
        <taxon>Bacteria</taxon>
        <taxon>Bacillati</taxon>
        <taxon>Actinomycetota</taxon>
        <taxon>Actinomycetes</taxon>
        <taxon>Propionibacteriales</taxon>
        <taxon>Nocardioidaceae</taxon>
        <taxon>Nocardioides</taxon>
    </lineage>
</organism>
<protein>
    <recommendedName>
        <fullName evidence="5">Patatin-like phospholipase family protein</fullName>
    </recommendedName>
</protein>